<name>A0ACC2ZGQ0_9PEZI</name>
<evidence type="ECO:0000313" key="1">
    <source>
        <dbReference type="EMBL" id="KAJ9646982.1"/>
    </source>
</evidence>
<protein>
    <submittedName>
        <fullName evidence="1">Uncharacterized protein</fullName>
    </submittedName>
</protein>
<evidence type="ECO:0000313" key="2">
    <source>
        <dbReference type="Proteomes" id="UP001172680"/>
    </source>
</evidence>
<proteinExistence type="predicted"/>
<keyword evidence="2" id="KW-1185">Reference proteome</keyword>
<sequence length="196" mass="21685">MGTPHQGSAQATWGGMLASMLGLVKQDNVNVVKNLEKNASSLMELQKRFYTLLANRREEGKAIEITCFYEELPLPIIGTIVPSHSATMMGFTSVGTHANHMEMTKFGSDDSPGYVKILGELRRWIRSWTSERNEEVEQKNDSQPWVPNAKSEGIHVEHHGNVAEGGAGVYGNQRFGNHTRIGGAYKLSPEQNSRTS</sequence>
<comment type="caution">
    <text evidence="1">The sequence shown here is derived from an EMBL/GenBank/DDBJ whole genome shotgun (WGS) entry which is preliminary data.</text>
</comment>
<dbReference type="EMBL" id="JAPDRP010000005">
    <property type="protein sequence ID" value="KAJ9646982.1"/>
    <property type="molecule type" value="Genomic_DNA"/>
</dbReference>
<organism evidence="1 2">
    <name type="scientific">Coniosporium tulheliwenetii</name>
    <dbReference type="NCBI Taxonomy" id="3383036"/>
    <lineage>
        <taxon>Eukaryota</taxon>
        <taxon>Fungi</taxon>
        <taxon>Dikarya</taxon>
        <taxon>Ascomycota</taxon>
        <taxon>Pezizomycotina</taxon>
        <taxon>Dothideomycetes</taxon>
        <taxon>Dothideomycetes incertae sedis</taxon>
        <taxon>Coniosporium</taxon>
    </lineage>
</organism>
<accession>A0ACC2ZGQ0</accession>
<gene>
    <name evidence="1" type="ORF">H2199_001968</name>
</gene>
<reference evidence="1" key="1">
    <citation type="submission" date="2022-10" db="EMBL/GenBank/DDBJ databases">
        <title>Culturing micro-colonial fungi from biological soil crusts in the Mojave desert and describing Neophaeococcomyces mojavensis, and introducing the new genera and species Taxawa tesnikishii.</title>
        <authorList>
            <person name="Kurbessoian T."/>
            <person name="Stajich J.E."/>
        </authorList>
    </citation>
    <scope>NUCLEOTIDE SEQUENCE</scope>
    <source>
        <strain evidence="1">JES_115</strain>
    </source>
</reference>
<dbReference type="Proteomes" id="UP001172680">
    <property type="component" value="Unassembled WGS sequence"/>
</dbReference>